<keyword evidence="1" id="KW-1133">Transmembrane helix</keyword>
<dbReference type="PANTHER" id="PTHR36834:SF1">
    <property type="entry name" value="INTEGRAL MEMBRANE PROTEIN"/>
    <property type="match status" value="1"/>
</dbReference>
<dbReference type="InterPro" id="IPR053150">
    <property type="entry name" value="Teicoplanin_resist-assoc"/>
</dbReference>
<keyword evidence="1" id="KW-0472">Membrane</keyword>
<accession>A0A6M0Q6U1</accession>
<evidence type="ECO:0000313" key="3">
    <source>
        <dbReference type="EMBL" id="NEY71469.1"/>
    </source>
</evidence>
<keyword evidence="1" id="KW-0812">Transmembrane</keyword>
<feature type="domain" description="VanZ-like" evidence="2">
    <location>
        <begin position="10"/>
        <end position="110"/>
    </location>
</feature>
<dbReference type="AlphaFoldDB" id="A0A6M0Q6U1"/>
<evidence type="ECO:0000313" key="4">
    <source>
        <dbReference type="Proteomes" id="UP000481043"/>
    </source>
</evidence>
<organism evidence="3 4">
    <name type="scientific">Bacillus mesophilus</name>
    <dbReference type="NCBI Taxonomy" id="1808955"/>
    <lineage>
        <taxon>Bacteria</taxon>
        <taxon>Bacillati</taxon>
        <taxon>Bacillota</taxon>
        <taxon>Bacilli</taxon>
        <taxon>Bacillales</taxon>
        <taxon>Bacillaceae</taxon>
        <taxon>Bacillus</taxon>
    </lineage>
</organism>
<dbReference type="Proteomes" id="UP000481043">
    <property type="component" value="Unassembled WGS sequence"/>
</dbReference>
<proteinExistence type="predicted"/>
<dbReference type="PANTHER" id="PTHR36834">
    <property type="entry name" value="MEMBRANE PROTEIN-RELATED"/>
    <property type="match status" value="1"/>
</dbReference>
<feature type="transmembrane region" description="Helical" evidence="1">
    <location>
        <begin position="36"/>
        <end position="58"/>
    </location>
</feature>
<sequence>MLIGFGRTTHTEYMYNLIPFETINIFLQMDRFNPDVWINLVGNIGVFVPFGILIPLVIKKRLFKSFILFFSAVLVLETLQLVLRRGSFDIDDLILNSLGFFTGYGLYRIFTSWGSSRSERKLGE</sequence>
<reference evidence="3 4" key="1">
    <citation type="submission" date="2020-02" db="EMBL/GenBank/DDBJ databases">
        <title>Bacillus aquiflavi sp. nov., isolated from yellow water of strong flavor Chinese baijiu in Yibin region of China.</title>
        <authorList>
            <person name="Xie J."/>
        </authorList>
    </citation>
    <scope>NUCLEOTIDE SEQUENCE [LARGE SCALE GENOMIC DNA]</scope>
    <source>
        <strain evidence="3 4">SA4</strain>
    </source>
</reference>
<keyword evidence="4" id="KW-1185">Reference proteome</keyword>
<evidence type="ECO:0000259" key="2">
    <source>
        <dbReference type="Pfam" id="PF04892"/>
    </source>
</evidence>
<feature type="transmembrane region" description="Helical" evidence="1">
    <location>
        <begin position="94"/>
        <end position="111"/>
    </location>
</feature>
<feature type="transmembrane region" description="Helical" evidence="1">
    <location>
        <begin position="65"/>
        <end position="82"/>
    </location>
</feature>
<protein>
    <submittedName>
        <fullName evidence="3">VanZ family protein</fullName>
    </submittedName>
</protein>
<gene>
    <name evidence="3" type="ORF">G4D63_06895</name>
</gene>
<dbReference type="InterPro" id="IPR006976">
    <property type="entry name" value="VanZ-like"/>
</dbReference>
<comment type="caution">
    <text evidence="3">The sequence shown here is derived from an EMBL/GenBank/DDBJ whole genome shotgun (WGS) entry which is preliminary data.</text>
</comment>
<dbReference type="EMBL" id="JAAIWM010000002">
    <property type="protein sequence ID" value="NEY71469.1"/>
    <property type="molecule type" value="Genomic_DNA"/>
</dbReference>
<name>A0A6M0Q6U1_9BACI</name>
<dbReference type="Pfam" id="PF04892">
    <property type="entry name" value="VanZ"/>
    <property type="match status" value="1"/>
</dbReference>
<evidence type="ECO:0000256" key="1">
    <source>
        <dbReference type="SAM" id="Phobius"/>
    </source>
</evidence>